<organism evidence="2 3">
    <name type="scientific">Irregularibacter muris</name>
    <dbReference type="NCBI Taxonomy" id="1796619"/>
    <lineage>
        <taxon>Bacteria</taxon>
        <taxon>Bacillati</taxon>
        <taxon>Bacillota</taxon>
        <taxon>Clostridia</taxon>
        <taxon>Eubacteriales</taxon>
        <taxon>Eubacteriaceae</taxon>
        <taxon>Irregularibacter</taxon>
    </lineage>
</organism>
<feature type="domain" description="DUF2344" evidence="1">
    <location>
        <begin position="10"/>
        <end position="192"/>
    </location>
</feature>
<keyword evidence="3" id="KW-1185">Reference proteome</keyword>
<evidence type="ECO:0000259" key="1">
    <source>
        <dbReference type="Pfam" id="PF10105"/>
    </source>
</evidence>
<dbReference type="Pfam" id="PF10105">
    <property type="entry name" value="DUF2344"/>
    <property type="match status" value="1"/>
</dbReference>
<dbReference type="NCBIfam" id="TIGR03936">
    <property type="entry name" value="sam_1_link_chp"/>
    <property type="match status" value="1"/>
</dbReference>
<dbReference type="EMBL" id="JANKAS010000015">
    <property type="protein sequence ID" value="MCR1899912.1"/>
    <property type="molecule type" value="Genomic_DNA"/>
</dbReference>
<gene>
    <name evidence="2" type="ORF">NSA47_13110</name>
</gene>
<comment type="caution">
    <text evidence="2">The sequence shown here is derived from an EMBL/GenBank/DDBJ whole genome shotgun (WGS) entry which is preliminary data.</text>
</comment>
<accession>A0AAE3L0H0</accession>
<protein>
    <submittedName>
        <fullName evidence="2">TIGR03936 family radical SAM-associated protein</fullName>
    </submittedName>
</protein>
<evidence type="ECO:0000313" key="3">
    <source>
        <dbReference type="Proteomes" id="UP001205748"/>
    </source>
</evidence>
<dbReference type="RefSeq" id="WP_257532710.1">
    <property type="nucleotide sequence ID" value="NZ_JANKAS010000015.1"/>
</dbReference>
<reference evidence="2" key="1">
    <citation type="submission" date="2022-07" db="EMBL/GenBank/DDBJ databases">
        <title>Enhanced cultured diversity of the mouse gut microbiota enables custom-made synthetic communities.</title>
        <authorList>
            <person name="Afrizal A."/>
        </authorList>
    </citation>
    <scope>NUCLEOTIDE SEQUENCE</scope>
    <source>
        <strain evidence="2">DSM 28593</strain>
    </source>
</reference>
<sequence length="234" mass="26997">MWIARLKLIMGEEVRYISHLDLQRAFQRALRRAEIDVAYSQGFNPHPKTSFAMALAVGMTSEGEYIDVELNTKIQPEELMTRLNNSLPQGLQVVQCKLRDKPHPSLMSQIDKAIYTIEILTQGKNDYLDIQLLIEFFMQQDEIIVERVNKKGKKSSKNIRPFIDFIQLEEVQDQLIILKTRLATGSKNNVKPENMIEKLIAFGGKKINYEGLKIHRIDLLTQEGKKLISPIENF</sequence>
<evidence type="ECO:0000313" key="2">
    <source>
        <dbReference type="EMBL" id="MCR1899912.1"/>
    </source>
</evidence>
<dbReference type="InterPro" id="IPR018768">
    <property type="entry name" value="DUF2344"/>
</dbReference>
<dbReference type="AlphaFoldDB" id="A0AAE3L0H0"/>
<dbReference type="Proteomes" id="UP001205748">
    <property type="component" value="Unassembled WGS sequence"/>
</dbReference>
<name>A0AAE3L0H0_9FIRM</name>
<proteinExistence type="predicted"/>